<sequence>MPPSVQQQQTTNIAFAAAAVTATRFLFRGRNLHHMRPGLCAGAEGEGRDTIYLGGPRHARKIVETLLNGSNTQFRDLFRMDKFTFKVLIQWFQWHTRLRATRYQTVEEKALVPLYIFSHAEGRRVTVKHRIADYGSTTTVSPSSSAIAPAIGIRSSDCTQLEAISTATTPTIQLSSTLFLLTSGA</sequence>
<evidence type="ECO:0000313" key="2">
    <source>
        <dbReference type="EMBL" id="KAK0724897.1"/>
    </source>
</evidence>
<protein>
    <recommendedName>
        <fullName evidence="1">DUF8040 domain-containing protein</fullName>
    </recommendedName>
</protein>
<dbReference type="AlphaFoldDB" id="A0AA40E4M6"/>
<feature type="domain" description="DUF8040" evidence="1">
    <location>
        <begin position="60"/>
        <end position="126"/>
    </location>
</feature>
<evidence type="ECO:0000313" key="3">
    <source>
        <dbReference type="Proteomes" id="UP001172102"/>
    </source>
</evidence>
<reference evidence="2" key="1">
    <citation type="submission" date="2023-06" db="EMBL/GenBank/DDBJ databases">
        <title>Genome-scale phylogeny and comparative genomics of the fungal order Sordariales.</title>
        <authorList>
            <consortium name="Lawrence Berkeley National Laboratory"/>
            <person name="Hensen N."/>
            <person name="Bonometti L."/>
            <person name="Westerberg I."/>
            <person name="Brannstrom I.O."/>
            <person name="Guillou S."/>
            <person name="Cros-Aarteil S."/>
            <person name="Calhoun S."/>
            <person name="Haridas S."/>
            <person name="Kuo A."/>
            <person name="Mondo S."/>
            <person name="Pangilinan J."/>
            <person name="Riley R."/>
            <person name="Labutti K."/>
            <person name="Andreopoulos B."/>
            <person name="Lipzen A."/>
            <person name="Chen C."/>
            <person name="Yanf M."/>
            <person name="Daum C."/>
            <person name="Ng V."/>
            <person name="Clum A."/>
            <person name="Steindorff A."/>
            <person name="Ohm R."/>
            <person name="Martin F."/>
            <person name="Silar P."/>
            <person name="Natvig D."/>
            <person name="Lalanne C."/>
            <person name="Gautier V."/>
            <person name="Ament-Velasquez S.L."/>
            <person name="Kruys A."/>
            <person name="Hutchinson M.I."/>
            <person name="Powell A.J."/>
            <person name="Barry K."/>
            <person name="Miller A.N."/>
            <person name="Grigoriev I.V."/>
            <person name="Debuchy R."/>
            <person name="Gladieux P."/>
            <person name="Thoren M.H."/>
            <person name="Johannesson H."/>
        </authorList>
    </citation>
    <scope>NUCLEOTIDE SEQUENCE</scope>
    <source>
        <strain evidence="2">SMH4607-1</strain>
    </source>
</reference>
<dbReference type="InterPro" id="IPR058353">
    <property type="entry name" value="DUF8040"/>
</dbReference>
<accession>A0AA40E4M6</accession>
<dbReference type="Proteomes" id="UP001172102">
    <property type="component" value="Unassembled WGS sequence"/>
</dbReference>
<dbReference type="Pfam" id="PF26138">
    <property type="entry name" value="DUF8040"/>
    <property type="match status" value="1"/>
</dbReference>
<comment type="caution">
    <text evidence="2">The sequence shown here is derived from an EMBL/GenBank/DDBJ whole genome shotgun (WGS) entry which is preliminary data.</text>
</comment>
<evidence type="ECO:0000259" key="1">
    <source>
        <dbReference type="Pfam" id="PF26138"/>
    </source>
</evidence>
<organism evidence="2 3">
    <name type="scientific">Lasiosphaeris hirsuta</name>
    <dbReference type="NCBI Taxonomy" id="260670"/>
    <lineage>
        <taxon>Eukaryota</taxon>
        <taxon>Fungi</taxon>
        <taxon>Dikarya</taxon>
        <taxon>Ascomycota</taxon>
        <taxon>Pezizomycotina</taxon>
        <taxon>Sordariomycetes</taxon>
        <taxon>Sordariomycetidae</taxon>
        <taxon>Sordariales</taxon>
        <taxon>Lasiosphaeriaceae</taxon>
        <taxon>Lasiosphaeris</taxon>
    </lineage>
</organism>
<proteinExistence type="predicted"/>
<dbReference type="EMBL" id="JAUKUA010000002">
    <property type="protein sequence ID" value="KAK0724897.1"/>
    <property type="molecule type" value="Genomic_DNA"/>
</dbReference>
<gene>
    <name evidence="2" type="ORF">B0H67DRAFT_118247</name>
</gene>
<keyword evidence="3" id="KW-1185">Reference proteome</keyword>
<name>A0AA40E4M6_9PEZI</name>